<evidence type="ECO:0000313" key="2">
    <source>
        <dbReference type="Proteomes" id="UP000002350"/>
    </source>
</evidence>
<dbReference type="KEGG" id="svo:SVI_1872"/>
<organism evidence="1 2">
    <name type="scientific">Shewanella violacea (strain JCM 10179 / CIP 106290 / LMG 19151 / DSS12)</name>
    <dbReference type="NCBI Taxonomy" id="637905"/>
    <lineage>
        <taxon>Bacteria</taxon>
        <taxon>Pseudomonadati</taxon>
        <taxon>Pseudomonadota</taxon>
        <taxon>Gammaproteobacteria</taxon>
        <taxon>Alteromonadales</taxon>
        <taxon>Shewanellaceae</taxon>
        <taxon>Shewanella</taxon>
    </lineage>
</organism>
<sequence>MKYVQGINNAKLKIVSTQYHERHRIALSEGSALIGIKENLSSMKTKQWLVSELFFTNLHPIYKYNPMPRSHIQQIT</sequence>
<keyword evidence="2" id="KW-1185">Reference proteome</keyword>
<gene>
    <name evidence="1" type="ordered locus">SVI_1872</name>
</gene>
<dbReference type="Proteomes" id="UP000002350">
    <property type="component" value="Chromosome"/>
</dbReference>
<dbReference type="EMBL" id="AP011177">
    <property type="protein sequence ID" value="BAJ01843.1"/>
    <property type="molecule type" value="Genomic_DNA"/>
</dbReference>
<protein>
    <submittedName>
        <fullName evidence="1">Uncharacterized protein</fullName>
    </submittedName>
</protein>
<reference evidence="2" key="1">
    <citation type="journal article" date="2010" name="Mol. Biosyst.">
        <title>Complete genome sequence and comparative analysis of Shewanella violacea, a psychrophilic and piezophilic bacterium from deep sea floor sediments.</title>
        <authorList>
            <person name="Aono E."/>
            <person name="Baba T."/>
            <person name="Ara T."/>
            <person name="Nishi T."/>
            <person name="Nakamichi T."/>
            <person name="Inamoto E."/>
            <person name="Toyonaga H."/>
            <person name="Hasegawa M."/>
            <person name="Takai Y."/>
            <person name="Okumura Y."/>
            <person name="Baba M."/>
            <person name="Tomita M."/>
            <person name="Kato C."/>
            <person name="Oshima T."/>
            <person name="Nakasone K."/>
            <person name="Mori H."/>
        </authorList>
    </citation>
    <scope>NUCLEOTIDE SEQUENCE [LARGE SCALE GENOMIC DNA]</scope>
    <source>
        <strain evidence="2">JCM 10179 / CIP 106290 / LMG 19151 / DSS12</strain>
    </source>
</reference>
<dbReference type="HOGENOM" id="CLU_2652461_0_0_6"/>
<name>D4ZJJ4_SHEVD</name>
<evidence type="ECO:0000313" key="1">
    <source>
        <dbReference type="EMBL" id="BAJ01843.1"/>
    </source>
</evidence>
<proteinExistence type="predicted"/>
<accession>D4ZJJ4</accession>
<dbReference type="AlphaFoldDB" id="D4ZJJ4"/>
<dbReference type="STRING" id="637905.SVI_1872"/>